<dbReference type="EMBL" id="CASHSV030000179">
    <property type="protein sequence ID" value="CAJ2651864.1"/>
    <property type="molecule type" value="Genomic_DNA"/>
</dbReference>
<reference evidence="1" key="1">
    <citation type="submission" date="2023-10" db="EMBL/GenBank/DDBJ databases">
        <authorList>
            <person name="Rodriguez Cubillos JULIANA M."/>
            <person name="De Vega J."/>
        </authorList>
    </citation>
    <scope>NUCLEOTIDE SEQUENCE</scope>
</reference>
<evidence type="ECO:0000313" key="1">
    <source>
        <dbReference type="EMBL" id="CAJ2651864.1"/>
    </source>
</evidence>
<keyword evidence="2" id="KW-1185">Reference proteome</keyword>
<dbReference type="Proteomes" id="UP001177021">
    <property type="component" value="Unassembled WGS sequence"/>
</dbReference>
<evidence type="ECO:0000313" key="2">
    <source>
        <dbReference type="Proteomes" id="UP001177021"/>
    </source>
</evidence>
<accession>A0ACB0K6I2</accession>
<comment type="caution">
    <text evidence="1">The sequence shown here is derived from an EMBL/GenBank/DDBJ whole genome shotgun (WGS) entry which is preliminary data.</text>
</comment>
<organism evidence="1 2">
    <name type="scientific">Trifolium pratense</name>
    <name type="common">Red clover</name>
    <dbReference type="NCBI Taxonomy" id="57577"/>
    <lineage>
        <taxon>Eukaryota</taxon>
        <taxon>Viridiplantae</taxon>
        <taxon>Streptophyta</taxon>
        <taxon>Embryophyta</taxon>
        <taxon>Tracheophyta</taxon>
        <taxon>Spermatophyta</taxon>
        <taxon>Magnoliopsida</taxon>
        <taxon>eudicotyledons</taxon>
        <taxon>Gunneridae</taxon>
        <taxon>Pentapetalae</taxon>
        <taxon>rosids</taxon>
        <taxon>fabids</taxon>
        <taxon>Fabales</taxon>
        <taxon>Fabaceae</taxon>
        <taxon>Papilionoideae</taxon>
        <taxon>50 kb inversion clade</taxon>
        <taxon>NPAAA clade</taxon>
        <taxon>Hologalegina</taxon>
        <taxon>IRL clade</taxon>
        <taxon>Trifolieae</taxon>
        <taxon>Trifolium</taxon>
    </lineage>
</organism>
<protein>
    <submittedName>
        <fullName evidence="1">Uncharacterized protein</fullName>
    </submittedName>
</protein>
<sequence length="180" mass="19498">MGFTEQMLSSSSNFLFTDPMVTLLIPPPVITIALGKFSHEPFICALKCLMSASSSDPGEGRGISSAEMARACGTTARFNNSILQKFFDKASGIDVPLSQLLQVKATSDLLPNIGVWQQRAGTHSDSNWVMRVELGGKKKIVESETGSKEEIIDGGYNNGNVADDDIQNVEEEEKSCFTND</sequence>
<proteinExistence type="predicted"/>
<gene>
    <name evidence="1" type="ORF">MILVUS5_LOCUS19429</name>
</gene>
<name>A0ACB0K6I2_TRIPR</name>